<keyword evidence="2" id="KW-1185">Reference proteome</keyword>
<organism evidence="1 2">
    <name type="scientific">Scortum barcoo</name>
    <name type="common">barcoo grunter</name>
    <dbReference type="NCBI Taxonomy" id="214431"/>
    <lineage>
        <taxon>Eukaryota</taxon>
        <taxon>Metazoa</taxon>
        <taxon>Chordata</taxon>
        <taxon>Craniata</taxon>
        <taxon>Vertebrata</taxon>
        <taxon>Euteleostomi</taxon>
        <taxon>Actinopterygii</taxon>
        <taxon>Neopterygii</taxon>
        <taxon>Teleostei</taxon>
        <taxon>Neoteleostei</taxon>
        <taxon>Acanthomorphata</taxon>
        <taxon>Eupercaria</taxon>
        <taxon>Centrarchiformes</taxon>
        <taxon>Terapontoidei</taxon>
        <taxon>Terapontidae</taxon>
        <taxon>Scortum</taxon>
    </lineage>
</organism>
<name>A0ACB8VLL6_9TELE</name>
<dbReference type="Proteomes" id="UP000831701">
    <property type="component" value="Chromosome 20"/>
</dbReference>
<comment type="caution">
    <text evidence="1">The sequence shown here is derived from an EMBL/GenBank/DDBJ whole genome shotgun (WGS) entry which is preliminary data.</text>
</comment>
<accession>A0ACB8VLL6</accession>
<gene>
    <name evidence="1" type="ORF">L3Q82_004359</name>
</gene>
<dbReference type="EMBL" id="CM041550">
    <property type="protein sequence ID" value="KAI3355792.1"/>
    <property type="molecule type" value="Genomic_DNA"/>
</dbReference>
<sequence>MLPLDSTLAVFNQVVDCPTRNNRTIDLLYVNVRDAYRSTPLPPLGKSDHNLVHLQPLYTPLVQKQPVTTRSVRRWSPEKESALRDCFNTTVWDVLLNPHGEDIEGMTHCLTDYLNFCAGVVSPVKTVRCYPNNKPWVTREVKTVLNKKRAAFRSRDREAMKAAQQEVKHCVKEAKDSYRRKVEQKLRENNMREVWEGVRTITGLNTKTRAVGGTMERANELNEFFNRFNQSLPPPPPPSPQPPRPLLSTHLPPDTTTPPSSSPTSTQSSPLITTDQVRGQLRKLRPRKAAGPDKVCPKTKTTEDLRGRTGGTTTTDLQPQPADWESAHPLEDIPHRSSSEEEPAQRAE</sequence>
<reference evidence="1" key="1">
    <citation type="submission" date="2022-04" db="EMBL/GenBank/DDBJ databases">
        <title>Jade perch genome.</title>
        <authorList>
            <person name="Chao B."/>
        </authorList>
    </citation>
    <scope>NUCLEOTIDE SEQUENCE</scope>
    <source>
        <strain evidence="1">CB-2022</strain>
    </source>
</reference>
<protein>
    <submittedName>
        <fullName evidence="1">Uncharacterized protein</fullName>
    </submittedName>
</protein>
<evidence type="ECO:0000313" key="1">
    <source>
        <dbReference type="EMBL" id="KAI3355792.1"/>
    </source>
</evidence>
<evidence type="ECO:0000313" key="2">
    <source>
        <dbReference type="Proteomes" id="UP000831701"/>
    </source>
</evidence>
<proteinExistence type="predicted"/>